<name>A0A3D8RY98_9EURO</name>
<dbReference type="EMBL" id="PVWQ01000006">
    <property type="protein sequence ID" value="RDW78988.1"/>
    <property type="molecule type" value="Genomic_DNA"/>
</dbReference>
<accession>A0A3D8RY98</accession>
<dbReference type="PANTHER" id="PTHR39596">
    <property type="match status" value="1"/>
</dbReference>
<protein>
    <recommendedName>
        <fullName evidence="3">Heterokaryon incompatibility domain-containing protein</fullName>
    </recommendedName>
</protein>
<dbReference type="Proteomes" id="UP000256690">
    <property type="component" value="Unassembled WGS sequence"/>
</dbReference>
<proteinExistence type="predicted"/>
<gene>
    <name evidence="1" type="ORF">DSM5745_05840</name>
</gene>
<dbReference type="GeneID" id="38116210"/>
<dbReference type="PANTHER" id="PTHR39596:SF3">
    <property type="entry name" value="HETEROKARYON INCOMPATIBILITY DOMAIN-CONTAINING PROTEIN"/>
    <property type="match status" value="1"/>
</dbReference>
<dbReference type="AlphaFoldDB" id="A0A3D8RY98"/>
<dbReference type="RefSeq" id="XP_026603688.1">
    <property type="nucleotide sequence ID" value="XM_026747856.1"/>
</dbReference>
<evidence type="ECO:0000313" key="1">
    <source>
        <dbReference type="EMBL" id="RDW78988.1"/>
    </source>
</evidence>
<comment type="caution">
    <text evidence="1">The sequence shown here is derived from an EMBL/GenBank/DDBJ whole genome shotgun (WGS) entry which is preliminary data.</text>
</comment>
<organism evidence="1 2">
    <name type="scientific">Aspergillus mulundensis</name>
    <dbReference type="NCBI Taxonomy" id="1810919"/>
    <lineage>
        <taxon>Eukaryota</taxon>
        <taxon>Fungi</taxon>
        <taxon>Dikarya</taxon>
        <taxon>Ascomycota</taxon>
        <taxon>Pezizomycotina</taxon>
        <taxon>Eurotiomycetes</taxon>
        <taxon>Eurotiomycetidae</taxon>
        <taxon>Eurotiales</taxon>
        <taxon>Aspergillaceae</taxon>
        <taxon>Aspergillus</taxon>
        <taxon>Aspergillus subgen. Nidulantes</taxon>
    </lineage>
</organism>
<dbReference type="OrthoDB" id="2426273at2759"/>
<keyword evidence="2" id="KW-1185">Reference proteome</keyword>
<reference evidence="1 2" key="1">
    <citation type="journal article" date="2018" name="IMA Fungus">
        <title>IMA Genome-F 9: Draft genome sequence of Annulohypoxylon stygium, Aspergillus mulundensis, Berkeleyomyces basicola (syn. Thielaviopsis basicola), Ceratocystis smalleyi, two Cercospora beticola strains, Coleophoma cylindrospora, Fusarium fracticaudum, Phialophora cf. hyalina, and Morchella septimelata.</title>
        <authorList>
            <person name="Wingfield B.D."/>
            <person name="Bills G.F."/>
            <person name="Dong Y."/>
            <person name="Huang W."/>
            <person name="Nel W.J."/>
            <person name="Swalarsk-Parry B.S."/>
            <person name="Vaghefi N."/>
            <person name="Wilken P.M."/>
            <person name="An Z."/>
            <person name="de Beer Z.W."/>
            <person name="De Vos L."/>
            <person name="Chen L."/>
            <person name="Duong T.A."/>
            <person name="Gao Y."/>
            <person name="Hammerbacher A."/>
            <person name="Kikkert J.R."/>
            <person name="Li Y."/>
            <person name="Li H."/>
            <person name="Li K."/>
            <person name="Li Q."/>
            <person name="Liu X."/>
            <person name="Ma X."/>
            <person name="Naidoo K."/>
            <person name="Pethybridge S.J."/>
            <person name="Sun J."/>
            <person name="Steenkamp E.T."/>
            <person name="van der Nest M.A."/>
            <person name="van Wyk S."/>
            <person name="Wingfield M.J."/>
            <person name="Xiong C."/>
            <person name="Yue Q."/>
            <person name="Zhang X."/>
        </authorList>
    </citation>
    <scope>NUCLEOTIDE SEQUENCE [LARGE SCALE GENOMIC DNA]</scope>
    <source>
        <strain evidence="1 2">DSM 5745</strain>
    </source>
</reference>
<evidence type="ECO:0000313" key="2">
    <source>
        <dbReference type="Proteomes" id="UP000256690"/>
    </source>
</evidence>
<sequence length="851" mass="95587">MEHLPTRADSPPLKIPYLGGEAFEAGTLGSTEGALYNFKSYWQRRGLERDQLTGEISFESLRPHEIAQSLQTWLYFGTLISVFEVVGIPVRTRDFVIPRPSLSSRVRVLWGEREKEERSVCTAMLPALVARWTAREGFSSGSDGRLHVRDVNDPRFLRGENIKEMLNWTFYYLDKFHLEGESMAEPYKNRMQLVELAIMAVCESLCSVIVAIYGYEAREMPSWGPSPVLQAQLRRNGWCISDSPFFPESMSCAAVAADYFFGSSVCPRPERADGDHSRCTTAICDEYCRKITPGRYEQRHTVAGCKCEAISVPEEAIRLVASAEVPVLQWDGEALRVSAGDSVWNEYVAISHVWSDGLGNNDKSNALWACQLSRLQSLVNELWRSSGSNPSAYQAPHDDNAIHYEIEQVPFWLDTLCVPVGTENRHPGGDRTRDLRKAAIAQMAAIYQRASRVLVLDASISALPRSTDIVDKYLQVHLSNWHHRLWTMQEGQLARRLFFQFRDGAESFEDMKRAELRVWEGRAPRNLCAPLRLLCAVELEAFYRAAELSGHDASHLDVTARMRSCARYLRSRETSRSEDEPVCVAGILGLGGDSGAREILARDGADARMATFYDLVGCFDPRIIFHNHPRLPVDGYRWAPRSFLRQVPDLIVSRGNGGMPAAAAVLIPNGGGLPVQFGGFEFSCDGDDLMPQLGCSPVLIRPVTDGRGWGPRYAGDYKTPWFATAFEMEVHDVLEGSDALPCARPGQRWAVIWDGCLERQSLPESVPAVMGIIDAETPPRPATDLEIQQTVWTEGIGPYQYQFPAYSAPRWISVRYICRANITMPVQETVSENDTFLAVWAYGRQQMWCLR</sequence>
<evidence type="ECO:0008006" key="3">
    <source>
        <dbReference type="Google" id="ProtNLM"/>
    </source>
</evidence>